<dbReference type="AlphaFoldDB" id="A0A149QZH4"/>
<gene>
    <name evidence="1" type="ORF">AD929_02040</name>
</gene>
<evidence type="ECO:0000313" key="1">
    <source>
        <dbReference type="EMBL" id="KXV02671.1"/>
    </source>
</evidence>
<dbReference type="EMBL" id="LHZB01000087">
    <property type="protein sequence ID" value="KXV02671.1"/>
    <property type="molecule type" value="Genomic_DNA"/>
</dbReference>
<proteinExistence type="predicted"/>
<sequence>MTDQAILTAPDEASLKAQYISTLERFVDDTNAIHKAVEADLCWFPDMLALAERARVIVEDLERKQTESFDPCDFENHPV</sequence>
<accession>A0A149QZH4</accession>
<evidence type="ECO:0000313" key="2">
    <source>
        <dbReference type="Proteomes" id="UP000075573"/>
    </source>
</evidence>
<protein>
    <submittedName>
        <fullName evidence="1">Uncharacterized protein</fullName>
    </submittedName>
</protein>
<dbReference type="Proteomes" id="UP000075573">
    <property type="component" value="Unassembled WGS sequence"/>
</dbReference>
<organism evidence="1 2">
    <name type="scientific">Gluconobacter potus</name>
    <dbReference type="NCBI Taxonomy" id="2724927"/>
    <lineage>
        <taxon>Bacteria</taxon>
        <taxon>Pseudomonadati</taxon>
        <taxon>Pseudomonadota</taxon>
        <taxon>Alphaproteobacteria</taxon>
        <taxon>Acetobacterales</taxon>
        <taxon>Acetobacteraceae</taxon>
        <taxon>Gluconobacter</taxon>
    </lineage>
</organism>
<dbReference type="RefSeq" id="WP_061928504.1">
    <property type="nucleotide sequence ID" value="NZ_LHZB01000087.1"/>
</dbReference>
<dbReference type="PATRIC" id="fig|442.7.peg.1713"/>
<reference evidence="1 2" key="1">
    <citation type="submission" date="2015-06" db="EMBL/GenBank/DDBJ databases">
        <title>Improved classification and identification of acetic acid bacteria using matrix-assisted laser desorption/ionization time-of-flight mass spectrometry; Gluconobacter nephelii and Gluconobacter uchimurae are later heterotypic synonyms of Gluconobacter japonicus and Gluconobacter oxydans, respectively.</title>
        <authorList>
            <person name="Li L."/>
            <person name="Cleenwerck I."/>
            <person name="De Vuyst L."/>
            <person name="Vandamme P."/>
        </authorList>
    </citation>
    <scope>NUCLEOTIDE SEQUENCE [LARGE SCALE GENOMIC DNA]</scope>
    <source>
        <strain evidence="1 2">LMG 1764</strain>
    </source>
</reference>
<comment type="caution">
    <text evidence="1">The sequence shown here is derived from an EMBL/GenBank/DDBJ whole genome shotgun (WGS) entry which is preliminary data.</text>
</comment>
<name>A0A149QZH4_9PROT</name>